<sequence length="413" mass="44351">MTAVWSQRAGDIAARRMVVDIGTTSLTGVRSAAVAGARRGFASHPIYQTTPLSASDCSKLGSDFQRVGFLYDRLSEGGDEVTDAYGVSWLFSDGFPAPFQHPLETADWKDVSRHPRPQSPSRIQLADASRPDLLTVLDPPCRDFSTPASRFVTHGSSWMTYRQLAHRVGASGLGGGNHRAKLPHGARRAAIEPDLIVYGDDLGFQGGMYLSDQDFRNFLFPRMQTLFARLRRMSSAAICMHSCGAVRSIVGDLASLDVEMLNLDFYAKNMIVADVRRELPSSVILHAPVNLASIGDAVREGNNATLALLATELAGSMPAIAAPIDNIISMEALEANFRGVAFVRALSAGDLVTLCDIGPVRSIIENARNAALAAEFPAIAREEFPIGFLETGKSKGNAPHARSLAVAAGTRLN</sequence>
<proteinExistence type="predicted"/>
<dbReference type="EMBL" id="AY838881">
    <property type="protein sequence ID" value="AAW22508.1"/>
    <property type="molecule type" value="Genomic_DNA"/>
</dbReference>
<dbReference type="AlphaFoldDB" id="Q5MBS2"/>
<organism evidence="1">
    <name type="scientific">Aminobacter carboxidus</name>
    <dbReference type="NCBI Taxonomy" id="376165"/>
    <lineage>
        <taxon>Bacteria</taxon>
        <taxon>Pseudomonadati</taxon>
        <taxon>Pseudomonadota</taxon>
        <taxon>Alphaproteobacteria</taxon>
        <taxon>Hyphomicrobiales</taxon>
        <taxon>Phyllobacteriaceae</taxon>
        <taxon>Aminobacter</taxon>
    </lineage>
</organism>
<reference evidence="1" key="1">
    <citation type="journal article" date="2005" name="FEMS Microbiol. Lett.">
        <title>Analysis of genes involved in methyl halide degradation in Aminobacter lissarensis CC495.</title>
        <authorList>
            <person name="Warner K.L."/>
            <person name="Larkin M.J."/>
            <person name="Harper D.B."/>
            <person name="Murrell J.C."/>
            <person name="McDonald I.R."/>
        </authorList>
    </citation>
    <scope>NUCLEOTIDE SEQUENCE</scope>
    <source>
        <strain evidence="1">CC495</strain>
    </source>
</reference>
<dbReference type="InterPro" id="IPR038071">
    <property type="entry name" value="UROD/MetE-like_sf"/>
</dbReference>
<evidence type="ECO:0000313" key="1">
    <source>
        <dbReference type="EMBL" id="AAW22508.1"/>
    </source>
</evidence>
<dbReference type="SUPFAM" id="SSF51726">
    <property type="entry name" value="UROD/MetE-like"/>
    <property type="match status" value="1"/>
</dbReference>
<dbReference type="CDD" id="cd03309">
    <property type="entry name" value="CmuC_like"/>
    <property type="match status" value="1"/>
</dbReference>
<gene>
    <name evidence="1" type="primary">cmuC</name>
</gene>
<dbReference type="Gene3D" id="3.20.20.210">
    <property type="match status" value="1"/>
</dbReference>
<name>Q5MBS2_9HYPH</name>
<protein>
    <submittedName>
        <fullName evidence="1">CmuC</fullName>
    </submittedName>
</protein>
<accession>Q5MBS2</accession>